<feature type="domain" description="Outer membrane protein beta-barrel" evidence="3">
    <location>
        <begin position="474"/>
        <end position="772"/>
    </location>
</feature>
<protein>
    <submittedName>
        <fullName evidence="4">Outer membrane beta-barrel protein</fullName>
    </submittedName>
</protein>
<evidence type="ECO:0000259" key="3">
    <source>
        <dbReference type="Pfam" id="PF14905"/>
    </source>
</evidence>
<evidence type="ECO:0000256" key="1">
    <source>
        <dbReference type="SAM" id="MobiDB-lite"/>
    </source>
</evidence>
<feature type="compositionally biased region" description="Basic and acidic residues" evidence="1">
    <location>
        <begin position="962"/>
        <end position="972"/>
    </location>
</feature>
<dbReference type="SUPFAM" id="SSF56935">
    <property type="entry name" value="Porins"/>
    <property type="match status" value="1"/>
</dbReference>
<feature type="compositionally biased region" description="Polar residues" evidence="1">
    <location>
        <begin position="252"/>
        <end position="268"/>
    </location>
</feature>
<feature type="signal peptide" evidence="2">
    <location>
        <begin position="1"/>
        <end position="20"/>
    </location>
</feature>
<feature type="chain" id="PRO_5029546420" evidence="2">
    <location>
        <begin position="21"/>
        <end position="993"/>
    </location>
</feature>
<evidence type="ECO:0000313" key="5">
    <source>
        <dbReference type="Proteomes" id="UP000462014"/>
    </source>
</evidence>
<proteinExistence type="predicted"/>
<dbReference type="InterPro" id="IPR041700">
    <property type="entry name" value="OMP_b-brl_3"/>
</dbReference>
<dbReference type="Pfam" id="PF14905">
    <property type="entry name" value="OMP_b-brl_3"/>
    <property type="match status" value="1"/>
</dbReference>
<gene>
    <name evidence="4" type="ORF">GO621_14795</name>
</gene>
<comment type="caution">
    <text evidence="4">The sequence shown here is derived from an EMBL/GenBank/DDBJ whole genome shotgun (WGS) entry which is preliminary data.</text>
</comment>
<feature type="region of interest" description="Disordered" evidence="1">
    <location>
        <begin position="240"/>
        <end position="268"/>
    </location>
</feature>
<feature type="compositionally biased region" description="Gly residues" evidence="1">
    <location>
        <begin position="973"/>
        <end position="993"/>
    </location>
</feature>
<feature type="region of interest" description="Disordered" evidence="1">
    <location>
        <begin position="956"/>
        <end position="993"/>
    </location>
</feature>
<dbReference type="AlphaFoldDB" id="A0A7K1SZR2"/>
<evidence type="ECO:0000256" key="2">
    <source>
        <dbReference type="SAM" id="SignalP"/>
    </source>
</evidence>
<keyword evidence="2" id="KW-0732">Signal</keyword>
<dbReference type="InterPro" id="IPR008969">
    <property type="entry name" value="CarboxyPept-like_regulatory"/>
</dbReference>
<name>A0A7K1SZR2_9SPHI</name>
<dbReference type="SUPFAM" id="SSF49464">
    <property type="entry name" value="Carboxypeptidase regulatory domain-like"/>
    <property type="match status" value="1"/>
</dbReference>
<evidence type="ECO:0000313" key="4">
    <source>
        <dbReference type="EMBL" id="MVN22793.1"/>
    </source>
</evidence>
<dbReference type="EMBL" id="WPIK01000014">
    <property type="protein sequence ID" value="MVN22793.1"/>
    <property type="molecule type" value="Genomic_DNA"/>
</dbReference>
<organism evidence="4 5">
    <name type="scientific">Mucilaginibacter arboris</name>
    <dbReference type="NCBI Taxonomy" id="2682090"/>
    <lineage>
        <taxon>Bacteria</taxon>
        <taxon>Pseudomonadati</taxon>
        <taxon>Bacteroidota</taxon>
        <taxon>Sphingobacteriia</taxon>
        <taxon>Sphingobacteriales</taxon>
        <taxon>Sphingobacteriaceae</taxon>
        <taxon>Mucilaginibacter</taxon>
    </lineage>
</organism>
<reference evidence="4 5" key="1">
    <citation type="submission" date="2019-12" db="EMBL/GenBank/DDBJ databases">
        <title>Mucilaginibacter sp. HMF7410 genome sequencing and assembly.</title>
        <authorList>
            <person name="Kang H."/>
            <person name="Cha I."/>
            <person name="Kim H."/>
            <person name="Joh K."/>
        </authorList>
    </citation>
    <scope>NUCLEOTIDE SEQUENCE [LARGE SCALE GENOMIC DNA]</scope>
    <source>
        <strain evidence="4 5">HMF7410</strain>
    </source>
</reference>
<sequence length="993" mass="108852">MKRTLLCFIIFLLTAHVLRAQTLHEVRGIIQDTSGASLPGTIVKLVSASDTLTTAATDNGSFVFPRVKSAEFRLTIDLIGFQTINRRFLPQPHNPNTINVGIIKMRTAATQLKGVTIVGINAVKVKEDTVEFNANAYKVRANAPTEDMIKKLPGVDVDANGNVTAQGKQVTKIRINGKDFMGGDVQSITKNLPADVIENIQMIDDYGDQANLTGVKTGEPDKIMNINIRPDRNTGYSLQATAGDGRDALPKVSSSTDPTSPSAITNNNDQNRYLGTVNYFNFKGDRQISILGNINNTNINTFTYGGGGVARGGGGGFGGGGGGRGNALQGANSGSTTSTANGITDAHAIGFNYRDQWGKKLSVYGSYSFSDNTTHTISDVFQQTTNAGISSTNTQNSTQQTQNINHRVTWNMEYKPDTVNYLKITPTFSYAGVNTNYAGNVNNITSQSDQTTYNQTTTDNSKSPTYGINVLFNHRFRATRRNLSIYVNASSASTNESDDPTTIYTAGAPSAPKYQLINTNSHTSSIGTTVSYLEPIGKLSYLELNYALNHSYTTSDKETDTLTTTMDRVFYPRYSNNFNYTFTTNRFGLNYRFIEKKYNYTLGLGVQPAVLDGYSPTTGQATHVSTFNFSPAAHFVYNFSRSQALNFNYNGTSNQPNFNYLQPVIDFSNALYPVQGNPNLKPTFSNNFTLRYNKFSFATGDILFTNLTFNQTDNMIVTNSIKYPKIDPLHPTLAGTYLTNYLNTDGYYTSSLNATYAKPWAQRRYTLMFNANATYTNNIGYSSSVAYDAVSNTETTTTDRNIAKTLLITPGIRFRTDITDVIDAELRTSYSINTINNSILSTSFQNSAAKTLNLGLSGKNYLWKNYTVSYDYTKLIYSGFTGVTQKNPNLLNAYVERRFLKNNAATIRIAAYDLFNQNTGYTYTPSGQGYTVSNVNRLGRYYLLSFSLRLQKFAGKAPSQQDDFRGGGRREGGGFGGGRPGGGGPPGGGSPRD</sequence>
<accession>A0A7K1SZR2</accession>
<dbReference type="Proteomes" id="UP000462014">
    <property type="component" value="Unassembled WGS sequence"/>
</dbReference>
<keyword evidence="5" id="KW-1185">Reference proteome</keyword>